<dbReference type="Gene3D" id="3.40.50.300">
    <property type="entry name" value="P-loop containing nucleotide triphosphate hydrolases"/>
    <property type="match status" value="1"/>
</dbReference>
<accession>A0ABN8GMI5</accession>
<evidence type="ECO:0000313" key="1">
    <source>
        <dbReference type="EMBL" id="CAH1210952.1"/>
    </source>
</evidence>
<dbReference type="InterPro" id="IPR027417">
    <property type="entry name" value="P-loop_NTPase"/>
</dbReference>
<proteinExistence type="predicted"/>
<evidence type="ECO:0000313" key="2">
    <source>
        <dbReference type="Proteomes" id="UP000838686"/>
    </source>
</evidence>
<evidence type="ECO:0008006" key="3">
    <source>
        <dbReference type="Google" id="ProtNLM"/>
    </source>
</evidence>
<keyword evidence="2" id="KW-1185">Reference proteome</keyword>
<dbReference type="Pfam" id="PF13469">
    <property type="entry name" value="Sulfotransfer_3"/>
    <property type="match status" value="1"/>
</dbReference>
<gene>
    <name evidence="1" type="ORF">PAECIP111893_03336</name>
</gene>
<name>A0ABN8GMI5_9BACL</name>
<dbReference type="SUPFAM" id="SSF52540">
    <property type="entry name" value="P-loop containing nucleoside triphosphate hydrolases"/>
    <property type="match status" value="1"/>
</dbReference>
<organism evidence="1 2">
    <name type="scientific">Paenibacillus plantiphilus</name>
    <dbReference type="NCBI Taxonomy" id="2905650"/>
    <lineage>
        <taxon>Bacteria</taxon>
        <taxon>Bacillati</taxon>
        <taxon>Bacillota</taxon>
        <taxon>Bacilli</taxon>
        <taxon>Bacillales</taxon>
        <taxon>Paenibacillaceae</taxon>
        <taxon>Paenibacillus</taxon>
    </lineage>
</organism>
<sequence>MSLLDLKLTPQRPYGGTGILKQFYNGILPDEVFKQACRSYALQVYNGLLQSSGAKIVIDKSPRYYYALEFIDSLFPHARRIGLIRNPLSIIASYKKVNDRGGEPSDLAADLWDPRFNIKIADITVGLFRYLNYFKGDSPYAYRLYYERLVTAPRDEMMKLCRFLGIAYEEGLERYGNYMDTAKAGLYFSMGVGDPYVNGHKEAHQDSVDSWRETLSKEEIEGYCRVIGAQVFHDLGYGEQLQEAERLTGVQFELEPNRELMQLRTRQLEEATGCKWEDSYGLCSDAPSGLPSEPAEDGLGQGIDPHVLQLQITLRSLEMRLEKSYASQAQLRSQLDNMKAKINRVKSMIPFGNRLSHWATHYLIGGKK</sequence>
<comment type="caution">
    <text evidence="1">The sequence shown here is derived from an EMBL/GenBank/DDBJ whole genome shotgun (WGS) entry which is preliminary data.</text>
</comment>
<reference evidence="1" key="1">
    <citation type="submission" date="2022-01" db="EMBL/GenBank/DDBJ databases">
        <authorList>
            <person name="Criscuolo A."/>
        </authorList>
    </citation>
    <scope>NUCLEOTIDE SEQUENCE</scope>
    <source>
        <strain evidence="1">CIP111893</strain>
    </source>
</reference>
<dbReference type="EMBL" id="CAKMMF010000018">
    <property type="protein sequence ID" value="CAH1210952.1"/>
    <property type="molecule type" value="Genomic_DNA"/>
</dbReference>
<dbReference type="Proteomes" id="UP000838686">
    <property type="component" value="Unassembled WGS sequence"/>
</dbReference>
<protein>
    <recommendedName>
        <fullName evidence="3">Sulfotransferase family protein</fullName>
    </recommendedName>
</protein>